<dbReference type="GeneID" id="22913833"/>
<evidence type="ECO:0000313" key="3">
    <source>
        <dbReference type="Proteomes" id="UP000019763"/>
    </source>
</evidence>
<dbReference type="Proteomes" id="UP000019763">
    <property type="component" value="Unassembled WGS sequence"/>
</dbReference>
<proteinExistence type="predicted"/>
<evidence type="ECO:0000313" key="2">
    <source>
        <dbReference type="EMBL" id="EZG55921.1"/>
    </source>
</evidence>
<evidence type="ECO:0000256" key="1">
    <source>
        <dbReference type="SAM" id="MobiDB-lite"/>
    </source>
</evidence>
<dbReference type="AlphaFoldDB" id="A0A023B3R9"/>
<sequence length="155" mass="17555">MTAIFIQVKNRREGLAEGPLLEAMVEQVRLEPSTVSADGCHFWLLQRARQRTRRPLSVNCASFTFGSLFHRFQQSVVALLTSLLNDTVHLMTSVDHGRKPEEQLRVEKTFYEMITKLPDYVPARPLDPSGHDCESGEAKRARMINESVTPNPPHA</sequence>
<comment type="caution">
    <text evidence="2">The sequence shown here is derived from an EMBL/GenBank/DDBJ whole genome shotgun (WGS) entry which is preliminary data.</text>
</comment>
<accession>A0A023B3R9</accession>
<keyword evidence="3" id="KW-1185">Reference proteome</keyword>
<name>A0A023B3R9_GRENI</name>
<dbReference type="EMBL" id="AFNH02000798">
    <property type="protein sequence ID" value="EZG55921.1"/>
    <property type="molecule type" value="Genomic_DNA"/>
</dbReference>
<gene>
    <name evidence="2" type="ORF">GNI_107300</name>
</gene>
<protein>
    <submittedName>
        <fullName evidence="2">Uncharacterized protein</fullName>
    </submittedName>
</protein>
<organism evidence="2 3">
    <name type="scientific">Gregarina niphandrodes</name>
    <name type="common">Septate eugregarine</name>
    <dbReference type="NCBI Taxonomy" id="110365"/>
    <lineage>
        <taxon>Eukaryota</taxon>
        <taxon>Sar</taxon>
        <taxon>Alveolata</taxon>
        <taxon>Apicomplexa</taxon>
        <taxon>Conoidasida</taxon>
        <taxon>Gregarinasina</taxon>
        <taxon>Eugregarinorida</taxon>
        <taxon>Gregarinidae</taxon>
        <taxon>Gregarina</taxon>
    </lineage>
</organism>
<feature type="compositionally biased region" description="Basic and acidic residues" evidence="1">
    <location>
        <begin position="129"/>
        <end position="140"/>
    </location>
</feature>
<reference evidence="2" key="1">
    <citation type="submission" date="2013-12" db="EMBL/GenBank/DDBJ databases">
        <authorList>
            <person name="Omoto C.K."/>
            <person name="Sibley D."/>
            <person name="Venepally P."/>
            <person name="Hadjithomas M."/>
            <person name="Karamycheva S."/>
            <person name="Brunk B."/>
            <person name="Roos D."/>
            <person name="Caler E."/>
            <person name="Lorenzi H."/>
        </authorList>
    </citation>
    <scope>NUCLEOTIDE SEQUENCE</scope>
</reference>
<dbReference type="RefSeq" id="XP_011131413.1">
    <property type="nucleotide sequence ID" value="XM_011133111.1"/>
</dbReference>
<feature type="region of interest" description="Disordered" evidence="1">
    <location>
        <begin position="123"/>
        <end position="155"/>
    </location>
</feature>
<dbReference type="VEuPathDB" id="CryptoDB:GNI_107300"/>